<dbReference type="PANTHER" id="PTHR32479:SF17">
    <property type="entry name" value="GLYCOLATE OXIDASE IRON-SULFUR SUBUNIT"/>
    <property type="match status" value="1"/>
</dbReference>
<name>A0ABP9WMK6_9GAMM</name>
<evidence type="ECO:0000313" key="9">
    <source>
        <dbReference type="Proteomes" id="UP001408594"/>
    </source>
</evidence>
<keyword evidence="3" id="KW-0677">Repeat</keyword>
<evidence type="ECO:0000256" key="2">
    <source>
        <dbReference type="ARBA" id="ARBA00022723"/>
    </source>
</evidence>
<evidence type="ECO:0000256" key="5">
    <source>
        <dbReference type="ARBA" id="ARBA00023014"/>
    </source>
</evidence>
<dbReference type="PIRSF" id="PIRSF000139">
    <property type="entry name" value="Glc_ox_4Fe-4S"/>
    <property type="match status" value="1"/>
</dbReference>
<feature type="domain" description="4Fe-4S ferredoxin-type" evidence="7">
    <location>
        <begin position="66"/>
        <end position="89"/>
    </location>
</feature>
<dbReference type="RefSeq" id="WP_345549433.1">
    <property type="nucleotide sequence ID" value="NZ_BAABRT010000006.1"/>
</dbReference>
<gene>
    <name evidence="8" type="primary">lutA</name>
    <name evidence="8" type="ORF">Maes01_01007</name>
</gene>
<dbReference type="InterPro" id="IPR017900">
    <property type="entry name" value="4Fe4S_Fe_S_CS"/>
</dbReference>
<dbReference type="InterPro" id="IPR012257">
    <property type="entry name" value="Glc_ox_4Fe-4S"/>
</dbReference>
<keyword evidence="5" id="KW-0411">Iron-sulfur</keyword>
<keyword evidence="1" id="KW-0004">4Fe-4S</keyword>
<evidence type="ECO:0000256" key="4">
    <source>
        <dbReference type="ARBA" id="ARBA00023004"/>
    </source>
</evidence>
<dbReference type="Proteomes" id="UP001408594">
    <property type="component" value="Unassembled WGS sequence"/>
</dbReference>
<dbReference type="InterPro" id="IPR009051">
    <property type="entry name" value="Helical_ferredxn"/>
</dbReference>
<evidence type="ECO:0000256" key="1">
    <source>
        <dbReference type="ARBA" id="ARBA00022485"/>
    </source>
</evidence>
<dbReference type="Gene3D" id="1.10.1060.10">
    <property type="entry name" value="Alpha-helical ferredoxin"/>
    <property type="match status" value="1"/>
</dbReference>
<sequence>MQVRIVDDLLHPGEAKRAEAVLNACVHCGFCTATCPTYLQGGNELDSPRGRIYLIKEMFETGEASEITRTHLDRCLTCLSCETTCPSGVEYHKLVALGRATSERLAPRSLAQKSLRFLLRNLMVTRGLFPALIALGRPFAALLPETLRRVYFPRRDRPAESPAGSPSAEPAAKTAVAATVEPAEPAPLLPGIEEGKAEGKTEGKVLLVRGCVQPSLRPQTDAAFVRILKALAVPVEESAAANCCGAASFHTSGEEQARSLARTQVDYWWQRLSEEPLRAIVSTASGCGVHIKDYATVLADDPEYCQRAEQIVSLVRDPVEVLEQVFDQLQVFEQVAEQDLEKHRHLKRGRNLEAGIEQQPQGATAAESASRFVFHCPCTLQHGQGLSGRVEQLLGRLGFKLPAVEDAHLCCGSAGTYSVLQPSTARALRAEKLERLQAGNPKVILTANIGCQLHLQGGTETPVRHWLEVVADLLEEGGRKNSVAS</sequence>
<accession>A0ABP9WMK6</accession>
<protein>
    <submittedName>
        <fullName evidence="8">Lactate utilization protein A</fullName>
    </submittedName>
</protein>
<comment type="caution">
    <text evidence="8">The sequence shown here is derived from an EMBL/GenBank/DDBJ whole genome shotgun (WGS) entry which is preliminary data.</text>
</comment>
<evidence type="ECO:0000256" key="3">
    <source>
        <dbReference type="ARBA" id="ARBA00022737"/>
    </source>
</evidence>
<evidence type="ECO:0000313" key="8">
    <source>
        <dbReference type="EMBL" id="GAA5524450.1"/>
    </source>
</evidence>
<dbReference type="Pfam" id="PF13183">
    <property type="entry name" value="Fer4_8"/>
    <property type="match status" value="1"/>
</dbReference>
<dbReference type="PANTHER" id="PTHR32479">
    <property type="entry name" value="GLYCOLATE OXIDASE IRON-SULFUR SUBUNIT"/>
    <property type="match status" value="1"/>
</dbReference>
<dbReference type="PROSITE" id="PS00198">
    <property type="entry name" value="4FE4S_FER_1"/>
    <property type="match status" value="2"/>
</dbReference>
<keyword evidence="2" id="KW-0479">Metal-binding</keyword>
<keyword evidence="9" id="KW-1185">Reference proteome</keyword>
<organism evidence="8 9">
    <name type="scientific">Microbulbifer aestuariivivens</name>
    <dbReference type="NCBI Taxonomy" id="1908308"/>
    <lineage>
        <taxon>Bacteria</taxon>
        <taxon>Pseudomonadati</taxon>
        <taxon>Pseudomonadota</taxon>
        <taxon>Gammaproteobacteria</taxon>
        <taxon>Cellvibrionales</taxon>
        <taxon>Microbulbiferaceae</taxon>
        <taxon>Microbulbifer</taxon>
    </lineage>
</organism>
<dbReference type="InterPro" id="IPR004017">
    <property type="entry name" value="Cys_rich_dom"/>
</dbReference>
<dbReference type="Pfam" id="PF02754">
    <property type="entry name" value="CCG"/>
    <property type="match status" value="2"/>
</dbReference>
<dbReference type="InterPro" id="IPR017896">
    <property type="entry name" value="4Fe4S_Fe-S-bd"/>
</dbReference>
<proteinExistence type="predicted"/>
<feature type="compositionally biased region" description="Low complexity" evidence="6">
    <location>
        <begin position="160"/>
        <end position="177"/>
    </location>
</feature>
<dbReference type="SUPFAM" id="SSF46548">
    <property type="entry name" value="alpha-helical ferredoxin"/>
    <property type="match status" value="1"/>
</dbReference>
<feature type="domain" description="4Fe-4S ferredoxin-type" evidence="7">
    <location>
        <begin position="16"/>
        <end position="44"/>
    </location>
</feature>
<evidence type="ECO:0000256" key="6">
    <source>
        <dbReference type="SAM" id="MobiDB-lite"/>
    </source>
</evidence>
<reference evidence="8 9" key="1">
    <citation type="submission" date="2024-02" db="EMBL/GenBank/DDBJ databases">
        <title>Microbulbifer aestuariivivens NBRC 112533.</title>
        <authorList>
            <person name="Ichikawa N."/>
            <person name="Katano-Makiyama Y."/>
            <person name="Hidaka K."/>
        </authorList>
    </citation>
    <scope>NUCLEOTIDE SEQUENCE [LARGE SCALE GENOMIC DNA]</scope>
    <source>
        <strain evidence="8 9">NBRC 112533</strain>
    </source>
</reference>
<feature type="region of interest" description="Disordered" evidence="6">
    <location>
        <begin position="156"/>
        <end position="177"/>
    </location>
</feature>
<dbReference type="PROSITE" id="PS51379">
    <property type="entry name" value="4FE4S_FER_2"/>
    <property type="match status" value="2"/>
</dbReference>
<keyword evidence="4" id="KW-0408">Iron</keyword>
<dbReference type="EMBL" id="BAABRT010000006">
    <property type="protein sequence ID" value="GAA5524450.1"/>
    <property type="molecule type" value="Genomic_DNA"/>
</dbReference>
<evidence type="ECO:0000259" key="7">
    <source>
        <dbReference type="PROSITE" id="PS51379"/>
    </source>
</evidence>